<dbReference type="Proteomes" id="UP000655225">
    <property type="component" value="Unassembled WGS sequence"/>
</dbReference>
<dbReference type="GO" id="GO:0005634">
    <property type="term" value="C:nucleus"/>
    <property type="evidence" value="ECO:0007669"/>
    <property type="project" value="UniProtKB-SubCell"/>
</dbReference>
<reference evidence="9 10" key="1">
    <citation type="submission" date="2020-04" db="EMBL/GenBank/DDBJ databases">
        <title>Plant Genome Project.</title>
        <authorList>
            <person name="Zhang R.-G."/>
        </authorList>
    </citation>
    <scope>NUCLEOTIDE SEQUENCE [LARGE SCALE GENOMIC DNA]</scope>
    <source>
        <strain evidence="9">YNK0</strain>
        <tissue evidence="9">Leaf</tissue>
    </source>
</reference>
<dbReference type="InterPro" id="IPR005333">
    <property type="entry name" value="Transcription_factor_TCP"/>
</dbReference>
<dbReference type="OMA" id="SPHIDEG"/>
<protein>
    <submittedName>
        <fullName evidence="9">Uncharacterized protein</fullName>
    </submittedName>
</protein>
<evidence type="ECO:0000256" key="6">
    <source>
        <dbReference type="SAM" id="MobiDB-lite"/>
    </source>
</evidence>
<evidence type="ECO:0000256" key="2">
    <source>
        <dbReference type="ARBA" id="ARBA00023015"/>
    </source>
</evidence>
<organism evidence="9 10">
    <name type="scientific">Tetracentron sinense</name>
    <name type="common">Spur-leaf</name>
    <dbReference type="NCBI Taxonomy" id="13715"/>
    <lineage>
        <taxon>Eukaryota</taxon>
        <taxon>Viridiplantae</taxon>
        <taxon>Streptophyta</taxon>
        <taxon>Embryophyta</taxon>
        <taxon>Tracheophyta</taxon>
        <taxon>Spermatophyta</taxon>
        <taxon>Magnoliopsida</taxon>
        <taxon>Trochodendrales</taxon>
        <taxon>Trochodendraceae</taxon>
        <taxon>Tetracentron</taxon>
    </lineage>
</organism>
<feature type="region of interest" description="Disordered" evidence="6">
    <location>
        <begin position="282"/>
        <end position="376"/>
    </location>
</feature>
<feature type="compositionally biased region" description="Basic residues" evidence="6">
    <location>
        <begin position="184"/>
        <end position="196"/>
    </location>
</feature>
<dbReference type="PANTHER" id="PTHR31072:SF226">
    <property type="entry name" value="TRANSCRIPTION FACTOR TCP18"/>
    <property type="match status" value="1"/>
</dbReference>
<feature type="domain" description="R" evidence="8">
    <location>
        <begin position="310"/>
        <end position="327"/>
    </location>
</feature>
<comment type="subcellular location">
    <subcellularLocation>
        <location evidence="1">Nucleus</location>
    </subcellularLocation>
</comment>
<dbReference type="PANTHER" id="PTHR31072">
    <property type="entry name" value="TRANSCRIPTION FACTOR TCP4-RELATED"/>
    <property type="match status" value="1"/>
</dbReference>
<dbReference type="GO" id="GO:2000032">
    <property type="term" value="P:regulation of secondary shoot formation"/>
    <property type="evidence" value="ECO:0007669"/>
    <property type="project" value="TreeGrafter"/>
</dbReference>
<proteinExistence type="predicted"/>
<evidence type="ECO:0000259" key="8">
    <source>
        <dbReference type="PROSITE" id="PS51370"/>
    </source>
</evidence>
<keyword evidence="3" id="KW-0238">DNA-binding</keyword>
<evidence type="ECO:0000259" key="7">
    <source>
        <dbReference type="PROSITE" id="PS51369"/>
    </source>
</evidence>
<keyword evidence="2" id="KW-0805">Transcription regulation</keyword>
<comment type="caution">
    <text evidence="9">The sequence shown here is derived from an EMBL/GenBank/DDBJ whole genome shotgun (WGS) entry which is preliminary data.</text>
</comment>
<dbReference type="GO" id="GO:0003700">
    <property type="term" value="F:DNA-binding transcription factor activity"/>
    <property type="evidence" value="ECO:0007669"/>
    <property type="project" value="InterPro"/>
</dbReference>
<evidence type="ECO:0000256" key="5">
    <source>
        <dbReference type="ARBA" id="ARBA00023242"/>
    </source>
</evidence>
<evidence type="ECO:0000313" key="10">
    <source>
        <dbReference type="Proteomes" id="UP000655225"/>
    </source>
</evidence>
<keyword evidence="5" id="KW-0539">Nucleus</keyword>
<accession>A0A835DL88</accession>
<feature type="compositionally biased region" description="Basic and acidic residues" evidence="6">
    <location>
        <begin position="358"/>
        <end position="367"/>
    </location>
</feature>
<keyword evidence="4" id="KW-0804">Transcription</keyword>
<name>A0A835DL88_TETSI</name>
<evidence type="ECO:0000256" key="1">
    <source>
        <dbReference type="ARBA" id="ARBA00004123"/>
    </source>
</evidence>
<feature type="region of interest" description="Disordered" evidence="6">
    <location>
        <begin position="179"/>
        <end position="200"/>
    </location>
</feature>
<dbReference type="Pfam" id="PF03634">
    <property type="entry name" value="TCP"/>
    <property type="match status" value="1"/>
</dbReference>
<dbReference type="GO" id="GO:0043565">
    <property type="term" value="F:sequence-specific DNA binding"/>
    <property type="evidence" value="ECO:0007669"/>
    <property type="project" value="TreeGrafter"/>
</dbReference>
<dbReference type="PROSITE" id="PS51370">
    <property type="entry name" value="R"/>
    <property type="match status" value="1"/>
</dbReference>
<feature type="domain" description="TCP" evidence="7">
    <location>
        <begin position="190"/>
        <end position="248"/>
    </location>
</feature>
<dbReference type="InterPro" id="IPR017887">
    <property type="entry name" value="TF_TCP_subgr"/>
</dbReference>
<feature type="compositionally biased region" description="Polar residues" evidence="6">
    <location>
        <begin position="343"/>
        <end position="357"/>
    </location>
</feature>
<gene>
    <name evidence="9" type="ORF">HHK36_007000</name>
</gene>
<feature type="compositionally biased region" description="Basic residues" evidence="6">
    <location>
        <begin position="290"/>
        <end position="307"/>
    </location>
</feature>
<evidence type="ECO:0000313" key="9">
    <source>
        <dbReference type="EMBL" id="KAF8407863.1"/>
    </source>
</evidence>
<keyword evidence="10" id="KW-1185">Reference proteome</keyword>
<dbReference type="PROSITE" id="PS51369">
    <property type="entry name" value="TCP"/>
    <property type="match status" value="1"/>
</dbReference>
<feature type="compositionally biased region" description="Basic and acidic residues" evidence="6">
    <location>
        <begin position="308"/>
        <end position="340"/>
    </location>
</feature>
<sequence length="496" mass="56406">MNSKKMEYVELFQEKVLLGYGDWDATSQQFLSDFPPKARVVRCNHEPQMFPSSNSAHHFPFTDQPMFGRPFINDISLHSKDEEPLSSSFFHLPSPFVDLIDEDALLHHHHHDLLVAHLLPQVQQQQQPLITDNTLVAEAGVNIMADSNKPITTDNSVDVSKGDCDDPWDFLPNMKGYGLTEKTPRKRSGKKDRHSKIYTAQGPRDRRMRLSLDAARKFFDLQDMLGFDKASKTIEWLLTKSKTAIKELTRGFPERKRSYSGGAKSVSSTSECEVVSGMDETANNGIISKGKSKDRKIRQSCKASFHHLAKESREKARERARERTKEKMRSRKIDESKKCPDQANPQNMKQLRSSSPFETREESGSHSHHEKKSSTMEVVADHIEEPPNSHSLEHQGRPTERIVDEDFGITSKSNPSSIFNYQHNIGNSQGVCSNNKFPDFPENWGINSARMHSTFSAMTKMHLSTGNIQERISSSNFVTTPDIRSQSQFGEFQFYG</sequence>
<dbReference type="InterPro" id="IPR017888">
    <property type="entry name" value="CYC/TB1_R_domain"/>
</dbReference>
<evidence type="ECO:0000256" key="4">
    <source>
        <dbReference type="ARBA" id="ARBA00023163"/>
    </source>
</evidence>
<dbReference type="EMBL" id="JABCRI010000004">
    <property type="protein sequence ID" value="KAF8407863.1"/>
    <property type="molecule type" value="Genomic_DNA"/>
</dbReference>
<evidence type="ECO:0000256" key="3">
    <source>
        <dbReference type="ARBA" id="ARBA00023125"/>
    </source>
</evidence>
<dbReference type="AlphaFoldDB" id="A0A835DL88"/>
<dbReference type="OrthoDB" id="1896834at2759"/>